<dbReference type="InterPro" id="IPR016024">
    <property type="entry name" value="ARM-type_fold"/>
</dbReference>
<keyword evidence="13" id="KW-1185">Reference proteome</keyword>
<dbReference type="CDD" id="cd06627">
    <property type="entry name" value="STKc_Cdc7_like"/>
    <property type="match status" value="1"/>
</dbReference>
<feature type="compositionally biased region" description="Polar residues" evidence="10">
    <location>
        <begin position="474"/>
        <end position="485"/>
    </location>
</feature>
<feature type="domain" description="Protein kinase" evidence="11">
    <location>
        <begin position="15"/>
        <end position="265"/>
    </location>
</feature>
<feature type="region of interest" description="Disordered" evidence="10">
    <location>
        <begin position="306"/>
        <end position="428"/>
    </location>
</feature>
<evidence type="ECO:0000313" key="13">
    <source>
        <dbReference type="Proteomes" id="UP000789508"/>
    </source>
</evidence>
<dbReference type="Gene3D" id="1.25.10.10">
    <property type="entry name" value="Leucine-rich Repeat Variant"/>
    <property type="match status" value="2"/>
</dbReference>
<keyword evidence="3" id="KW-0808">Transferase</keyword>
<dbReference type="PANTHER" id="PTHR24361">
    <property type="entry name" value="MITOGEN-ACTIVATED KINASE KINASE KINASE"/>
    <property type="match status" value="1"/>
</dbReference>
<feature type="compositionally biased region" description="Polar residues" evidence="10">
    <location>
        <begin position="1225"/>
        <end position="1241"/>
    </location>
</feature>
<evidence type="ECO:0000256" key="10">
    <source>
        <dbReference type="SAM" id="MobiDB-lite"/>
    </source>
</evidence>
<dbReference type="InterPro" id="IPR000719">
    <property type="entry name" value="Prot_kinase_dom"/>
</dbReference>
<evidence type="ECO:0000256" key="3">
    <source>
        <dbReference type="ARBA" id="ARBA00022679"/>
    </source>
</evidence>
<dbReference type="Gene3D" id="1.10.510.10">
    <property type="entry name" value="Transferase(Phosphotransferase) domain 1"/>
    <property type="match status" value="1"/>
</dbReference>
<evidence type="ECO:0000256" key="5">
    <source>
        <dbReference type="ARBA" id="ARBA00022777"/>
    </source>
</evidence>
<proteinExistence type="predicted"/>
<dbReference type="GO" id="GO:0004674">
    <property type="term" value="F:protein serine/threonine kinase activity"/>
    <property type="evidence" value="ECO:0007669"/>
    <property type="project" value="UniProtKB-KW"/>
</dbReference>
<dbReference type="Proteomes" id="UP000789508">
    <property type="component" value="Unassembled WGS sequence"/>
</dbReference>
<feature type="compositionally biased region" description="Basic residues" evidence="10">
    <location>
        <begin position="314"/>
        <end position="325"/>
    </location>
</feature>
<keyword evidence="6 9" id="KW-0067">ATP-binding</keyword>
<dbReference type="OrthoDB" id="8693905at2759"/>
<sequence>MGPKPHGNPLNKHKLQLGDCLGKGAFGSVYRALNWETGEAYAVKQVKLSNIHKAELDVIMREIELLSILNHDNIVKYIGFEKSNESLFIVLEYCENGSLHTICKKFGKFPEHLVAFYIGQVLDGLLYLHEQGVIHRDIKGANILTTKEGRVKLADFGVATKTNALNDYAVVGSPYWMAPEIIELSGATTASDIWSVGCVVIELLEGKPPYSYLDPMPALFRVVQDEHPPLPESASPAVRNFLMQCFQKDANLRVSAKKLLKHPWIVSARGGMGTITKKTLPRSMKVPITTEYEEVVQSVKDYNMALDETNSTTSRRRSSVSRRPSRLSLSSPHSPIQHQPLTSIPDSSSASTNANTNPSSALLSSSSPSLRTPRPNDAASKVKPPKSSMLETSNRDAGYVDPSSITNDLHKSRAIPEPDSANDNWDSDFEDAIPYSKIIALQKEKRGAERKGKIGQTKQTNLIHKPSPVLPKDTQITPQSSRNNRPLTPPTSPPMSPASPLTSLTTLPSTQINSSQKQPHHTHNRHNSYYDEESQVEFHKYREPDEDNYEDAFSDGQDDENLILNTRLSSSSWLGDDSSDEDDPFIEIDEGLNEMDLQANIARDKYARACARLASLINTLQPNESEDKLSNICEEIIRLLKEHKELKNHLIIFHGVIPILEMLEMCSSEKVVSRLLVIVNSIIKDNQNLQENLCLVGGIPVIKNFTSKRYSYETRLQAGIFIRQMCHTSTLTLQMFVSCRGLKVLVDFLEEDYTLHKELVWIAVNGIWSVFELQSPTPKNDFCRLFAKSGLLDPLSIILHQTLEDKDPAAGEYLEKIARIFLFFSSAEAYVKESMVTGRVITRILEDLYKLPYDICVIMLKCIKNLSMNSNTLESLQSAGAIEVLTEILVQKGSRDRPEIANQVLNTMFNLCRINKSRQEKAAQAGIIPYLQSFAKSQLRQFALPILCDMAHGNRVCRDLLWKNDGLRFYISLLMDPYWQVNALEAILAWLQGEKLRVEPILLESQNIERIRQAFVTAKAFSFENILEPLHLITRLSPEIAYALAKPAFIIRLLHRLNHKKPIVRLNILKILKSLCDAYPAVVEQHEILFDKINQKIREDPSMLVRELAKEIFNTLKGYIRSGETQNQKNSFPTPIEEEEEYIQSTVILIDKNALRGEEHDTYEQSEDVKEDSEKIYASNNNYDSIVKQDVDTIIGINNNTASPVRVRPRAFSSPLAPNPRRSKSISAAQPRPTSTGSSLSPEILAIKNTHRRLLSSPSMSSDQMRSVSSSSSFTPHTNGTSTSSLQRTSAASSSKNAPQTSSAITEFDFPYDHIRKRSESRKSRPTSTQTNFIISELSLPSTNIAADLKTPVSKKSINNTITSTASVSSCDSGVTKCTCPGCIMKWVKSKLSRVLEMENFF</sequence>
<accession>A0A9N9B2W3</accession>
<evidence type="ECO:0000256" key="1">
    <source>
        <dbReference type="ARBA" id="ARBA00012513"/>
    </source>
</evidence>
<dbReference type="SMART" id="SM00220">
    <property type="entry name" value="S_TKc"/>
    <property type="match status" value="1"/>
</dbReference>
<organism evidence="12 13">
    <name type="scientific">Ambispora leptoticha</name>
    <dbReference type="NCBI Taxonomy" id="144679"/>
    <lineage>
        <taxon>Eukaryota</taxon>
        <taxon>Fungi</taxon>
        <taxon>Fungi incertae sedis</taxon>
        <taxon>Mucoromycota</taxon>
        <taxon>Glomeromycotina</taxon>
        <taxon>Glomeromycetes</taxon>
        <taxon>Archaeosporales</taxon>
        <taxon>Ambisporaceae</taxon>
        <taxon>Ambispora</taxon>
    </lineage>
</organism>
<feature type="compositionally biased region" description="Low complexity" evidence="10">
    <location>
        <begin position="498"/>
        <end position="510"/>
    </location>
</feature>
<gene>
    <name evidence="12" type="ORF">ALEPTO_LOCUS5774</name>
</gene>
<dbReference type="InterPro" id="IPR011989">
    <property type="entry name" value="ARM-like"/>
</dbReference>
<dbReference type="SUPFAM" id="SSF48371">
    <property type="entry name" value="ARM repeat"/>
    <property type="match status" value="1"/>
</dbReference>
<dbReference type="GO" id="GO:0005737">
    <property type="term" value="C:cytoplasm"/>
    <property type="evidence" value="ECO:0007669"/>
    <property type="project" value="TreeGrafter"/>
</dbReference>
<keyword evidence="5" id="KW-0418">Kinase</keyword>
<feature type="compositionally biased region" description="Basic and acidic residues" evidence="10">
    <location>
        <begin position="443"/>
        <end position="452"/>
    </location>
</feature>
<evidence type="ECO:0000256" key="8">
    <source>
        <dbReference type="ARBA" id="ARBA00048679"/>
    </source>
</evidence>
<evidence type="ECO:0000256" key="2">
    <source>
        <dbReference type="ARBA" id="ARBA00022527"/>
    </source>
</evidence>
<evidence type="ECO:0000259" key="11">
    <source>
        <dbReference type="PROSITE" id="PS50011"/>
    </source>
</evidence>
<feature type="compositionally biased region" description="Low complexity" evidence="10">
    <location>
        <begin position="1256"/>
        <end position="1273"/>
    </location>
</feature>
<feature type="compositionally biased region" description="Pro residues" evidence="10">
    <location>
        <begin position="487"/>
        <end position="497"/>
    </location>
</feature>
<dbReference type="EC" id="2.7.11.1" evidence="1"/>
<dbReference type="InterPro" id="IPR017441">
    <property type="entry name" value="Protein_kinase_ATP_BS"/>
</dbReference>
<dbReference type="SUPFAM" id="SSF56112">
    <property type="entry name" value="Protein kinase-like (PK-like)"/>
    <property type="match status" value="1"/>
</dbReference>
<evidence type="ECO:0000256" key="4">
    <source>
        <dbReference type="ARBA" id="ARBA00022741"/>
    </source>
</evidence>
<dbReference type="PROSITE" id="PS00107">
    <property type="entry name" value="PROTEIN_KINASE_ATP"/>
    <property type="match status" value="1"/>
</dbReference>
<dbReference type="Pfam" id="PF00069">
    <property type="entry name" value="Pkinase"/>
    <property type="match status" value="1"/>
</dbReference>
<dbReference type="GO" id="GO:0005524">
    <property type="term" value="F:ATP binding"/>
    <property type="evidence" value="ECO:0007669"/>
    <property type="project" value="UniProtKB-UniRule"/>
</dbReference>
<feature type="binding site" evidence="9">
    <location>
        <position position="44"/>
    </location>
    <ligand>
        <name>ATP</name>
        <dbReference type="ChEBI" id="CHEBI:30616"/>
    </ligand>
</feature>
<comment type="caution">
    <text evidence="12">The sequence shown here is derived from an EMBL/GenBank/DDBJ whole genome shotgun (WGS) entry which is preliminary data.</text>
</comment>
<name>A0A9N9B2W3_9GLOM</name>
<dbReference type="InterPro" id="IPR011009">
    <property type="entry name" value="Kinase-like_dom_sf"/>
</dbReference>
<feature type="region of interest" description="Disordered" evidence="10">
    <location>
        <begin position="1206"/>
        <end position="1242"/>
    </location>
</feature>
<feature type="compositionally biased region" description="Polar residues" evidence="10">
    <location>
        <begin position="336"/>
        <end position="346"/>
    </location>
</feature>
<evidence type="ECO:0000256" key="9">
    <source>
        <dbReference type="PROSITE-ProRule" id="PRU10141"/>
    </source>
</evidence>
<feature type="region of interest" description="Disordered" evidence="10">
    <location>
        <begin position="443"/>
        <end position="536"/>
    </location>
</feature>
<feature type="region of interest" description="Disordered" evidence="10">
    <location>
        <begin position="1255"/>
        <end position="1309"/>
    </location>
</feature>
<dbReference type="PROSITE" id="PS50011">
    <property type="entry name" value="PROTEIN_KINASE_DOM"/>
    <property type="match status" value="1"/>
</dbReference>
<dbReference type="InterPro" id="IPR053235">
    <property type="entry name" value="Ser_Thr_kinase"/>
</dbReference>
<evidence type="ECO:0000256" key="6">
    <source>
        <dbReference type="ARBA" id="ARBA00022840"/>
    </source>
</evidence>
<reference evidence="12" key="1">
    <citation type="submission" date="2021-06" db="EMBL/GenBank/DDBJ databases">
        <authorList>
            <person name="Kallberg Y."/>
            <person name="Tangrot J."/>
            <person name="Rosling A."/>
        </authorList>
    </citation>
    <scope>NUCLEOTIDE SEQUENCE</scope>
    <source>
        <strain evidence="12">FL130A</strain>
    </source>
</reference>
<evidence type="ECO:0000313" key="12">
    <source>
        <dbReference type="EMBL" id="CAG8548816.1"/>
    </source>
</evidence>
<feature type="compositionally biased region" description="Low complexity" evidence="10">
    <location>
        <begin position="1281"/>
        <end position="1295"/>
    </location>
</feature>
<keyword evidence="4 9" id="KW-0547">Nucleotide-binding</keyword>
<evidence type="ECO:0000256" key="7">
    <source>
        <dbReference type="ARBA" id="ARBA00047899"/>
    </source>
</evidence>
<dbReference type="EMBL" id="CAJVPS010001731">
    <property type="protein sequence ID" value="CAG8548816.1"/>
    <property type="molecule type" value="Genomic_DNA"/>
</dbReference>
<comment type="catalytic activity">
    <reaction evidence="8">
        <text>L-seryl-[protein] + ATP = O-phospho-L-seryl-[protein] + ADP + H(+)</text>
        <dbReference type="Rhea" id="RHEA:17989"/>
        <dbReference type="Rhea" id="RHEA-COMP:9863"/>
        <dbReference type="Rhea" id="RHEA-COMP:11604"/>
        <dbReference type="ChEBI" id="CHEBI:15378"/>
        <dbReference type="ChEBI" id="CHEBI:29999"/>
        <dbReference type="ChEBI" id="CHEBI:30616"/>
        <dbReference type="ChEBI" id="CHEBI:83421"/>
        <dbReference type="ChEBI" id="CHEBI:456216"/>
        <dbReference type="EC" id="2.7.11.1"/>
    </reaction>
</comment>
<dbReference type="FunFam" id="1.10.510.10:FF:000571">
    <property type="entry name" value="Maternal embryonic leucine zipper kinase"/>
    <property type="match status" value="1"/>
</dbReference>
<protein>
    <recommendedName>
        <fullName evidence="1">non-specific serine/threonine protein kinase</fullName>
        <ecNumber evidence="1">2.7.11.1</ecNumber>
    </recommendedName>
</protein>
<keyword evidence="2" id="KW-0723">Serine/threonine-protein kinase</keyword>
<dbReference type="InterPro" id="IPR008271">
    <property type="entry name" value="Ser/Thr_kinase_AS"/>
</dbReference>
<dbReference type="PANTHER" id="PTHR24361:SF433">
    <property type="entry name" value="PROTEIN KINASE DOMAIN-CONTAINING PROTEIN"/>
    <property type="match status" value="1"/>
</dbReference>
<comment type="catalytic activity">
    <reaction evidence="7">
        <text>L-threonyl-[protein] + ATP = O-phospho-L-threonyl-[protein] + ADP + H(+)</text>
        <dbReference type="Rhea" id="RHEA:46608"/>
        <dbReference type="Rhea" id="RHEA-COMP:11060"/>
        <dbReference type="Rhea" id="RHEA-COMP:11605"/>
        <dbReference type="ChEBI" id="CHEBI:15378"/>
        <dbReference type="ChEBI" id="CHEBI:30013"/>
        <dbReference type="ChEBI" id="CHEBI:30616"/>
        <dbReference type="ChEBI" id="CHEBI:61977"/>
        <dbReference type="ChEBI" id="CHEBI:456216"/>
        <dbReference type="EC" id="2.7.11.1"/>
    </reaction>
</comment>
<feature type="compositionally biased region" description="Polar residues" evidence="10">
    <location>
        <begin position="1296"/>
        <end position="1305"/>
    </location>
</feature>
<dbReference type="PROSITE" id="PS00108">
    <property type="entry name" value="PROTEIN_KINASE_ST"/>
    <property type="match status" value="1"/>
</dbReference>
<feature type="compositionally biased region" description="Low complexity" evidence="10">
    <location>
        <begin position="347"/>
        <end position="376"/>
    </location>
</feature>